<accession>A0ABT8SPP6</accession>
<evidence type="ECO:0000259" key="2">
    <source>
        <dbReference type="Pfam" id="PF03364"/>
    </source>
</evidence>
<comment type="caution">
    <text evidence="3">The sequence shown here is derived from an EMBL/GenBank/DDBJ whole genome shotgun (WGS) entry which is preliminary data.</text>
</comment>
<dbReference type="SUPFAM" id="SSF55961">
    <property type="entry name" value="Bet v1-like"/>
    <property type="match status" value="1"/>
</dbReference>
<feature type="domain" description="Coenzyme Q-binding protein COQ10 START" evidence="2">
    <location>
        <begin position="10"/>
        <end position="140"/>
    </location>
</feature>
<dbReference type="Pfam" id="PF03364">
    <property type="entry name" value="Polyketide_cyc"/>
    <property type="match status" value="1"/>
</dbReference>
<dbReference type="InterPro" id="IPR005031">
    <property type="entry name" value="COQ10_START"/>
</dbReference>
<dbReference type="PANTHER" id="PTHR12901">
    <property type="entry name" value="SPERM PROTEIN HOMOLOG"/>
    <property type="match status" value="1"/>
</dbReference>
<evidence type="ECO:0000313" key="4">
    <source>
        <dbReference type="Proteomes" id="UP001169063"/>
    </source>
</evidence>
<dbReference type="InterPro" id="IPR044996">
    <property type="entry name" value="COQ10-like"/>
</dbReference>
<dbReference type="RefSeq" id="WP_302110437.1">
    <property type="nucleotide sequence ID" value="NZ_JAUKTR010000004.1"/>
</dbReference>
<evidence type="ECO:0000313" key="3">
    <source>
        <dbReference type="EMBL" id="MDO1559939.1"/>
    </source>
</evidence>
<name>A0ABT8SPP6_9CAUL</name>
<proteinExistence type="inferred from homology"/>
<dbReference type="CDD" id="cd07813">
    <property type="entry name" value="COQ10p_like"/>
    <property type="match status" value="1"/>
</dbReference>
<evidence type="ECO:0000256" key="1">
    <source>
        <dbReference type="ARBA" id="ARBA00008918"/>
    </source>
</evidence>
<dbReference type="EMBL" id="JAUKTR010000004">
    <property type="protein sequence ID" value="MDO1559939.1"/>
    <property type="molecule type" value="Genomic_DNA"/>
</dbReference>
<reference evidence="3" key="1">
    <citation type="submission" date="2023-07" db="EMBL/GenBank/DDBJ databases">
        <title>Brevundimonas soil sp. nov., isolated from the soil of chemical plant.</title>
        <authorList>
            <person name="Wu N."/>
        </authorList>
    </citation>
    <scope>NUCLEOTIDE SEQUENCE</scope>
    <source>
        <strain evidence="3">XZ-24</strain>
    </source>
</reference>
<sequence>MPRQVVERSVPYSTAQMMALVTDIRAYPEFIPWITSLRVWNEGELEPGVTTRDAEVVVGFSMLSERFSTRVRTDANACRVDMDLISGPFRRLKGQWTFEETPTGSRMRLEVDFEFKSRLLDMMARANLDRAVGKLVTAFESRAMGLYQPLAPAAR</sequence>
<dbReference type="Gene3D" id="3.30.530.20">
    <property type="match status" value="1"/>
</dbReference>
<keyword evidence="4" id="KW-1185">Reference proteome</keyword>
<gene>
    <name evidence="3" type="ORF">Q0812_10935</name>
</gene>
<dbReference type="PANTHER" id="PTHR12901:SF10">
    <property type="entry name" value="COENZYME Q-BINDING PROTEIN COQ10, MITOCHONDRIAL"/>
    <property type="match status" value="1"/>
</dbReference>
<organism evidence="3 4">
    <name type="scientific">Peiella sedimenti</name>
    <dbReference type="NCBI Taxonomy" id="3061083"/>
    <lineage>
        <taxon>Bacteria</taxon>
        <taxon>Pseudomonadati</taxon>
        <taxon>Pseudomonadota</taxon>
        <taxon>Alphaproteobacteria</taxon>
        <taxon>Caulobacterales</taxon>
        <taxon>Caulobacteraceae</taxon>
        <taxon>Peiella</taxon>
    </lineage>
</organism>
<dbReference type="InterPro" id="IPR023393">
    <property type="entry name" value="START-like_dom_sf"/>
</dbReference>
<dbReference type="Proteomes" id="UP001169063">
    <property type="component" value="Unassembled WGS sequence"/>
</dbReference>
<protein>
    <submittedName>
        <fullName evidence="3">Type II toxin-antitoxin system RatA family toxin</fullName>
    </submittedName>
</protein>
<comment type="similarity">
    <text evidence="1">Belongs to the ribosome association toxin RatA family.</text>
</comment>